<proteinExistence type="predicted"/>
<accession>A0A9N8W764</accession>
<dbReference type="EMBL" id="CAJVPY010000546">
    <property type="protein sequence ID" value="CAG8479373.1"/>
    <property type="molecule type" value="Genomic_DNA"/>
</dbReference>
<evidence type="ECO:0000313" key="2">
    <source>
        <dbReference type="Proteomes" id="UP000789405"/>
    </source>
</evidence>
<keyword evidence="2" id="KW-1185">Reference proteome</keyword>
<organism evidence="1 2">
    <name type="scientific">Dentiscutata erythropus</name>
    <dbReference type="NCBI Taxonomy" id="1348616"/>
    <lineage>
        <taxon>Eukaryota</taxon>
        <taxon>Fungi</taxon>
        <taxon>Fungi incertae sedis</taxon>
        <taxon>Mucoromycota</taxon>
        <taxon>Glomeromycotina</taxon>
        <taxon>Glomeromycetes</taxon>
        <taxon>Diversisporales</taxon>
        <taxon>Gigasporaceae</taxon>
        <taxon>Dentiscutata</taxon>
    </lineage>
</organism>
<gene>
    <name evidence="1" type="ORF">DERYTH_LOCUS1846</name>
</gene>
<sequence length="54" mass="6273">MYSQIFEDVGWWKLFKLVITVSKVITCLTPCSPYLPSSWVFYPILVFAILDLLS</sequence>
<reference evidence="1" key="1">
    <citation type="submission" date="2021-06" db="EMBL/GenBank/DDBJ databases">
        <authorList>
            <person name="Kallberg Y."/>
            <person name="Tangrot J."/>
            <person name="Rosling A."/>
        </authorList>
    </citation>
    <scope>NUCLEOTIDE SEQUENCE</scope>
    <source>
        <strain evidence="1">MA453B</strain>
    </source>
</reference>
<evidence type="ECO:0000313" key="1">
    <source>
        <dbReference type="EMBL" id="CAG8479373.1"/>
    </source>
</evidence>
<protein>
    <submittedName>
        <fullName evidence="1">5678_t:CDS:1</fullName>
    </submittedName>
</protein>
<comment type="caution">
    <text evidence="1">The sequence shown here is derived from an EMBL/GenBank/DDBJ whole genome shotgun (WGS) entry which is preliminary data.</text>
</comment>
<dbReference type="Proteomes" id="UP000789405">
    <property type="component" value="Unassembled WGS sequence"/>
</dbReference>
<dbReference type="OrthoDB" id="10392612at2759"/>
<dbReference type="AlphaFoldDB" id="A0A9N8W764"/>
<name>A0A9N8W764_9GLOM</name>